<name>A0AAV7QQ61_PLEWA</name>
<feature type="compositionally biased region" description="Basic and acidic residues" evidence="1">
    <location>
        <begin position="108"/>
        <end position="121"/>
    </location>
</feature>
<accession>A0AAV7QQ61</accession>
<evidence type="ECO:0000313" key="2">
    <source>
        <dbReference type="EMBL" id="KAJ1142606.1"/>
    </source>
</evidence>
<reference evidence="2" key="1">
    <citation type="journal article" date="2022" name="bioRxiv">
        <title>Sequencing and chromosome-scale assembly of the giantPleurodeles waltlgenome.</title>
        <authorList>
            <person name="Brown T."/>
            <person name="Elewa A."/>
            <person name="Iarovenko S."/>
            <person name="Subramanian E."/>
            <person name="Araus A.J."/>
            <person name="Petzold A."/>
            <person name="Susuki M."/>
            <person name="Suzuki K.-i.T."/>
            <person name="Hayashi T."/>
            <person name="Toyoda A."/>
            <person name="Oliveira C."/>
            <person name="Osipova E."/>
            <person name="Leigh N.D."/>
            <person name="Simon A."/>
            <person name="Yun M.H."/>
        </authorList>
    </citation>
    <scope>NUCLEOTIDE SEQUENCE</scope>
    <source>
        <strain evidence="2">20211129_DDA</strain>
        <tissue evidence="2">Liver</tissue>
    </source>
</reference>
<evidence type="ECO:0000256" key="1">
    <source>
        <dbReference type="SAM" id="MobiDB-lite"/>
    </source>
</evidence>
<protein>
    <submittedName>
        <fullName evidence="2">Uncharacterized protein</fullName>
    </submittedName>
</protein>
<proteinExistence type="predicted"/>
<feature type="compositionally biased region" description="Basic and acidic residues" evidence="1">
    <location>
        <begin position="92"/>
        <end position="101"/>
    </location>
</feature>
<dbReference type="EMBL" id="JANPWB010000010">
    <property type="protein sequence ID" value="KAJ1142606.1"/>
    <property type="molecule type" value="Genomic_DNA"/>
</dbReference>
<dbReference type="Proteomes" id="UP001066276">
    <property type="component" value="Chromosome 6"/>
</dbReference>
<dbReference type="AlphaFoldDB" id="A0AAV7QQ61"/>
<feature type="region of interest" description="Disordered" evidence="1">
    <location>
        <begin position="1"/>
        <end position="35"/>
    </location>
</feature>
<evidence type="ECO:0000313" key="3">
    <source>
        <dbReference type="Proteomes" id="UP001066276"/>
    </source>
</evidence>
<feature type="region of interest" description="Disordered" evidence="1">
    <location>
        <begin position="79"/>
        <end position="133"/>
    </location>
</feature>
<organism evidence="2 3">
    <name type="scientific">Pleurodeles waltl</name>
    <name type="common">Iberian ribbed newt</name>
    <dbReference type="NCBI Taxonomy" id="8319"/>
    <lineage>
        <taxon>Eukaryota</taxon>
        <taxon>Metazoa</taxon>
        <taxon>Chordata</taxon>
        <taxon>Craniata</taxon>
        <taxon>Vertebrata</taxon>
        <taxon>Euteleostomi</taxon>
        <taxon>Amphibia</taxon>
        <taxon>Batrachia</taxon>
        <taxon>Caudata</taxon>
        <taxon>Salamandroidea</taxon>
        <taxon>Salamandridae</taxon>
        <taxon>Pleurodelinae</taxon>
        <taxon>Pleurodeles</taxon>
    </lineage>
</organism>
<sequence>MASQKHSKKEGSLKDLFTKTPAKKTAQSGAPEVESGDVAWALPLKSDGAPLTRAFIGQLFRSLTDDFATLKQEIAADIKDFKRGVDRPGTTRGHDRTDTRRTRGRNGQSEERTPHPIRQEPRPAISNRRSREQITQQWRLNTQLLTYEDMLAEITDIVSHFLTMNDTPTTNIVTLWETL</sequence>
<keyword evidence="3" id="KW-1185">Reference proteome</keyword>
<comment type="caution">
    <text evidence="2">The sequence shown here is derived from an EMBL/GenBank/DDBJ whole genome shotgun (WGS) entry which is preliminary data.</text>
</comment>
<gene>
    <name evidence="2" type="ORF">NDU88_008920</name>
</gene>